<dbReference type="EMBL" id="LAZR01000033">
    <property type="protein sequence ID" value="KKO01770.1"/>
    <property type="molecule type" value="Genomic_DNA"/>
</dbReference>
<dbReference type="NCBIfam" id="TIGR01549">
    <property type="entry name" value="HAD-SF-IA-v1"/>
    <property type="match status" value="1"/>
</dbReference>
<gene>
    <name evidence="1" type="ORF">LCGC14_0110910</name>
</gene>
<dbReference type="PANTHER" id="PTHR19288:SF46">
    <property type="entry name" value="HALOACID DEHALOGENASE-LIKE HYDROLASE DOMAIN-CONTAINING PROTEIN 2"/>
    <property type="match status" value="1"/>
</dbReference>
<dbReference type="Gene3D" id="3.40.50.1000">
    <property type="entry name" value="HAD superfamily/HAD-like"/>
    <property type="match status" value="2"/>
</dbReference>
<dbReference type="InterPro" id="IPR006439">
    <property type="entry name" value="HAD-SF_hydro_IA"/>
</dbReference>
<dbReference type="InterPro" id="IPR036412">
    <property type="entry name" value="HAD-like_sf"/>
</dbReference>
<dbReference type="SUPFAM" id="SSF56784">
    <property type="entry name" value="HAD-like"/>
    <property type="match status" value="1"/>
</dbReference>
<name>A0A0F9VCM2_9ZZZZ</name>
<organism evidence="1">
    <name type="scientific">marine sediment metagenome</name>
    <dbReference type="NCBI Taxonomy" id="412755"/>
    <lineage>
        <taxon>unclassified sequences</taxon>
        <taxon>metagenomes</taxon>
        <taxon>ecological metagenomes</taxon>
    </lineage>
</organism>
<protein>
    <submittedName>
        <fullName evidence="1">Uncharacterized protein</fullName>
    </submittedName>
</protein>
<dbReference type="PANTHER" id="PTHR19288">
    <property type="entry name" value="4-NITROPHENYLPHOSPHATASE-RELATED"/>
    <property type="match status" value="1"/>
</dbReference>
<comment type="caution">
    <text evidence="1">The sequence shown here is derived from an EMBL/GenBank/DDBJ whole genome shotgun (WGS) entry which is preliminary data.</text>
</comment>
<accession>A0A0F9VCM2</accession>
<proteinExistence type="predicted"/>
<dbReference type="AlphaFoldDB" id="A0A0F9VCM2"/>
<reference evidence="1" key="1">
    <citation type="journal article" date="2015" name="Nature">
        <title>Complex archaea that bridge the gap between prokaryotes and eukaryotes.</title>
        <authorList>
            <person name="Spang A."/>
            <person name="Saw J.H."/>
            <person name="Jorgensen S.L."/>
            <person name="Zaremba-Niedzwiedzka K."/>
            <person name="Martijn J."/>
            <person name="Lind A.E."/>
            <person name="van Eijk R."/>
            <person name="Schleper C."/>
            <person name="Guy L."/>
            <person name="Ettema T.J."/>
        </authorList>
    </citation>
    <scope>NUCLEOTIDE SEQUENCE</scope>
</reference>
<dbReference type="Pfam" id="PF00702">
    <property type="entry name" value="Hydrolase"/>
    <property type="match status" value="1"/>
</dbReference>
<sequence>MNEQVRQAVEGRHHDKARVHSAQRILCDIDGCLISGSRALSGARAFVERFSDRLALVSNNSTDTKASLQARLESLGMPLRPDQFFLAGEEALTWATAHFGAGPMFLLANTRMRTAAADKNLSHCDREPRAVIICRDTDLTLERLEIALLHITKGCPVILANDDLTHPGDTGPAIESGALLRLLETCHTPSQIIRIGKPKPDLLLKALGRVDARNAVMIGDNPSTDALAARRAGIPPILVGRVVERWLDDLV</sequence>
<dbReference type="GO" id="GO:0016791">
    <property type="term" value="F:phosphatase activity"/>
    <property type="evidence" value="ECO:0007669"/>
    <property type="project" value="TreeGrafter"/>
</dbReference>
<dbReference type="GO" id="GO:0005737">
    <property type="term" value="C:cytoplasm"/>
    <property type="evidence" value="ECO:0007669"/>
    <property type="project" value="TreeGrafter"/>
</dbReference>
<evidence type="ECO:0000313" key="1">
    <source>
        <dbReference type="EMBL" id="KKO01770.1"/>
    </source>
</evidence>
<dbReference type="InterPro" id="IPR023214">
    <property type="entry name" value="HAD_sf"/>
</dbReference>